<protein>
    <recommendedName>
        <fullName evidence="1">PRTase-CE domain-containing protein</fullName>
    </recommendedName>
</protein>
<sequence>MNDAAQARTREEEWAERFRFYIEPPTVGAIKAWLELFEEADRPTAAKALDHVLIISEREIQRGYRAALETIPGWSADPAVRQGSWFFVGFGRAGESGPAMVRSFRSANDLALAKYDGLFCDLSDLPYKKLTASDTVVFIDDFSGTGRQVCRLWPVVSELVASEAVCHLILTAATTAAETAIRERTQLISHVSHSLGPDANVFDEACTNFDQAEKDTLARYGAIADPRRPRGYGDSGLLLVLSHKTPNNSIPILHVNEDHWKGLFPRYLRAA</sequence>
<proteinExistence type="predicted"/>
<dbReference type="InterPro" id="IPR056920">
    <property type="entry name" value="PRTase-CE"/>
</dbReference>
<dbReference type="RefSeq" id="WP_249905000.1">
    <property type="nucleotide sequence ID" value="NZ_JAMGBA010000003.1"/>
</dbReference>
<gene>
    <name evidence="2" type="ORF">LZ496_12200</name>
</gene>
<dbReference type="EMBL" id="JAMGBA010000003">
    <property type="protein sequence ID" value="MCL6699543.1"/>
    <property type="molecule type" value="Genomic_DNA"/>
</dbReference>
<name>A0ABT0RWY9_9SPHN</name>
<keyword evidence="3" id="KW-1185">Reference proteome</keyword>
<evidence type="ECO:0000313" key="3">
    <source>
        <dbReference type="Proteomes" id="UP001203410"/>
    </source>
</evidence>
<feature type="domain" description="PRTase-CE" evidence="1">
    <location>
        <begin position="30"/>
        <end position="266"/>
    </location>
</feature>
<reference evidence="2 3" key="1">
    <citation type="submission" date="2022-05" db="EMBL/GenBank/DDBJ databases">
        <authorList>
            <person name="Jo J.-H."/>
            <person name="Im W.-T."/>
        </authorList>
    </citation>
    <scope>NUCLEOTIDE SEQUENCE [LARGE SCALE GENOMIC DNA]</scope>
    <source>
        <strain evidence="2 3">NSE70-1</strain>
    </source>
</reference>
<dbReference type="Proteomes" id="UP001203410">
    <property type="component" value="Unassembled WGS sequence"/>
</dbReference>
<organism evidence="2 3">
    <name type="scientific">Sphingomonas caseinilyticus</name>
    <dbReference type="NCBI Taxonomy" id="2908205"/>
    <lineage>
        <taxon>Bacteria</taxon>
        <taxon>Pseudomonadati</taxon>
        <taxon>Pseudomonadota</taxon>
        <taxon>Alphaproteobacteria</taxon>
        <taxon>Sphingomonadales</taxon>
        <taxon>Sphingomonadaceae</taxon>
        <taxon>Sphingomonas</taxon>
    </lineage>
</organism>
<accession>A0ABT0RWY9</accession>
<evidence type="ECO:0000313" key="2">
    <source>
        <dbReference type="EMBL" id="MCL6699543.1"/>
    </source>
</evidence>
<comment type="caution">
    <text evidence="2">The sequence shown here is derived from an EMBL/GenBank/DDBJ whole genome shotgun (WGS) entry which is preliminary data.</text>
</comment>
<dbReference type="Pfam" id="PF24390">
    <property type="entry name" value="PRTase-CE"/>
    <property type="match status" value="1"/>
</dbReference>
<evidence type="ECO:0000259" key="1">
    <source>
        <dbReference type="Pfam" id="PF24390"/>
    </source>
</evidence>